<evidence type="ECO:0000313" key="2">
    <source>
        <dbReference type="Proteomes" id="UP001301797"/>
    </source>
</evidence>
<dbReference type="SUPFAM" id="SSF53335">
    <property type="entry name" value="S-adenosyl-L-methionine-dependent methyltransferases"/>
    <property type="match status" value="1"/>
</dbReference>
<keyword evidence="2" id="KW-1185">Reference proteome</keyword>
<dbReference type="RefSeq" id="WP_317136967.1">
    <property type="nucleotide sequence ID" value="NZ_CP043875.1"/>
</dbReference>
<evidence type="ECO:0000313" key="1">
    <source>
        <dbReference type="EMBL" id="WOF15397.1"/>
    </source>
</evidence>
<protein>
    <submittedName>
        <fullName evidence="1">Class I SAM-dependent methyltransferase</fullName>
    </submittedName>
</protein>
<dbReference type="KEGG" id="mefw:F1737_01205"/>
<dbReference type="EMBL" id="CP043875">
    <property type="protein sequence ID" value="WOF15397.1"/>
    <property type="molecule type" value="Genomic_DNA"/>
</dbReference>
<dbReference type="Pfam" id="PF13489">
    <property type="entry name" value="Methyltransf_23"/>
    <property type="match status" value="1"/>
</dbReference>
<dbReference type="GO" id="GO:0032259">
    <property type="term" value="P:methylation"/>
    <property type="evidence" value="ECO:0007669"/>
    <property type="project" value="UniProtKB-KW"/>
</dbReference>
<organism evidence="1 2">
    <name type="scientific">Methanochimaera problematica</name>
    <dbReference type="NCBI Taxonomy" id="2609417"/>
    <lineage>
        <taxon>Archaea</taxon>
        <taxon>Methanobacteriati</taxon>
        <taxon>Methanobacteriota</taxon>
        <taxon>Stenosarchaea group</taxon>
        <taxon>Methanomicrobia</taxon>
        <taxon>Methanomicrobiales</taxon>
        <taxon>Methanomicrobiaceae</taxon>
        <taxon>Methanochimaera</taxon>
    </lineage>
</organism>
<dbReference type="GeneID" id="85228745"/>
<gene>
    <name evidence="1" type="ORF">F1737_01205</name>
</gene>
<dbReference type="GO" id="GO:0008168">
    <property type="term" value="F:methyltransferase activity"/>
    <property type="evidence" value="ECO:0007669"/>
    <property type="project" value="UniProtKB-KW"/>
</dbReference>
<keyword evidence="1" id="KW-0808">Transferase</keyword>
<dbReference type="InterPro" id="IPR029063">
    <property type="entry name" value="SAM-dependent_MTases_sf"/>
</dbReference>
<sequence length="233" mass="27674">MNIPDKYINGEYLKDNPTWDTEDSQWKAEQILKIIKRNNLQPKFICEVGCGAGEILKILQNKLNDNCEYTGYEISPQAYNICKEKENNHLKFELKDFLLEKNKQYDIIMLIDLIEHLEDYFTYLRIIKPQSEYKILHVPLEFFALSALYQSFILNQRKKVGHLHYFTKDIVIQTLTDLNYEIVDYFYTPGYSLGHDYGLKDRLINIPRKYMYPINKDLTVKLFGGYSLMVLVR</sequence>
<keyword evidence="1" id="KW-0489">Methyltransferase</keyword>
<reference evidence="1 2" key="1">
    <citation type="submission" date="2019-09" db="EMBL/GenBank/DDBJ databases">
        <title>The complete genome of Methanoplanus sp. FWC-SCC4.</title>
        <authorList>
            <person name="Chen S.-C."/>
            <person name="Zhou Y.-Z."/>
            <person name="Lai M.-C."/>
        </authorList>
    </citation>
    <scope>NUCLEOTIDE SEQUENCE [LARGE SCALE GENOMIC DNA]</scope>
    <source>
        <strain evidence="1 2">FWC-SCC4</strain>
    </source>
</reference>
<dbReference type="CDD" id="cd02440">
    <property type="entry name" value="AdoMet_MTases"/>
    <property type="match status" value="1"/>
</dbReference>
<proteinExistence type="predicted"/>
<name>A0AA97FA62_9EURY</name>
<dbReference type="AlphaFoldDB" id="A0AA97FA62"/>
<dbReference type="Gene3D" id="3.40.50.150">
    <property type="entry name" value="Vaccinia Virus protein VP39"/>
    <property type="match status" value="1"/>
</dbReference>
<dbReference type="PANTHER" id="PTHR43861">
    <property type="entry name" value="TRANS-ACONITATE 2-METHYLTRANSFERASE-RELATED"/>
    <property type="match status" value="1"/>
</dbReference>
<dbReference type="Proteomes" id="UP001301797">
    <property type="component" value="Chromosome"/>
</dbReference>
<accession>A0AA97FA62</accession>